<proteinExistence type="predicted"/>
<keyword evidence="1" id="KW-0472">Membrane</keyword>
<dbReference type="Proteomes" id="UP000399805">
    <property type="component" value="Unassembled WGS sequence"/>
</dbReference>
<evidence type="ECO:0000313" key="3">
    <source>
        <dbReference type="Proteomes" id="UP000399805"/>
    </source>
</evidence>
<protein>
    <recommendedName>
        <fullName evidence="4">DUF3592 domain-containing protein</fullName>
    </recommendedName>
</protein>
<keyword evidence="3" id="KW-1185">Reference proteome</keyword>
<dbReference type="RefSeq" id="WP_155541989.1">
    <property type="nucleotide sequence ID" value="NZ_CABVGP010000001.1"/>
</dbReference>
<organism evidence="2 3">
    <name type="scientific">Amycolatopsis camponoti</name>
    <dbReference type="NCBI Taxonomy" id="2606593"/>
    <lineage>
        <taxon>Bacteria</taxon>
        <taxon>Bacillati</taxon>
        <taxon>Actinomycetota</taxon>
        <taxon>Actinomycetes</taxon>
        <taxon>Pseudonocardiales</taxon>
        <taxon>Pseudonocardiaceae</taxon>
        <taxon>Amycolatopsis</taxon>
    </lineage>
</organism>
<feature type="transmembrane region" description="Helical" evidence="1">
    <location>
        <begin position="194"/>
        <end position="214"/>
    </location>
</feature>
<feature type="transmembrane region" description="Helical" evidence="1">
    <location>
        <begin position="36"/>
        <end position="55"/>
    </location>
</feature>
<reference evidence="2 3" key="1">
    <citation type="submission" date="2019-09" db="EMBL/GenBank/DDBJ databases">
        <authorList>
            <person name="Leyn A S."/>
        </authorList>
    </citation>
    <scope>NUCLEOTIDE SEQUENCE [LARGE SCALE GENOMIC DNA]</scope>
    <source>
        <strain evidence="2">AA231_1</strain>
    </source>
</reference>
<name>A0A6I8LJV8_9PSEU</name>
<evidence type="ECO:0000313" key="2">
    <source>
        <dbReference type="EMBL" id="VVJ16688.1"/>
    </source>
</evidence>
<keyword evidence="1" id="KW-0812">Transmembrane</keyword>
<sequence length="310" mass="33470">MRAFWVVIAVVFSVLSGIGATATVYSLFSGDDDLPANLILLTGSLAFAAFGWYVLRVFDRDALAAGAHPKDGAHPELDARLRRASRRATAFAVGWAAVFAAGFTQVALVGTAADDLLATGFHEPGVVVGVFHNRKGTSHIRVSHGDRTDDLVWDSNRDYHVGERVVVIHDPADPARVRTADEQNEDQAQLTVGMVPVLAALFGLPFSIGAAAGWRRRIRAVERTGWRRAGVTDDQLGGSQGRYLDAEFRDGTAVVLRRSWALLRLSPSAGWKNKQAWVGGRGKAMVVGTVDRPYVLAVHAIRGPVSRSRP</sequence>
<evidence type="ECO:0000256" key="1">
    <source>
        <dbReference type="SAM" id="Phobius"/>
    </source>
</evidence>
<dbReference type="AlphaFoldDB" id="A0A6I8LJV8"/>
<dbReference type="EMBL" id="CABVGP010000001">
    <property type="protein sequence ID" value="VVJ16688.1"/>
    <property type="molecule type" value="Genomic_DNA"/>
</dbReference>
<accession>A0A6I8LJV8</accession>
<feature type="transmembrane region" description="Helical" evidence="1">
    <location>
        <begin position="90"/>
        <end position="113"/>
    </location>
</feature>
<keyword evidence="1" id="KW-1133">Transmembrane helix</keyword>
<gene>
    <name evidence="2" type="ORF">AA23TX_01709</name>
</gene>
<evidence type="ECO:0008006" key="4">
    <source>
        <dbReference type="Google" id="ProtNLM"/>
    </source>
</evidence>